<dbReference type="EMBL" id="BK015266">
    <property type="protein sequence ID" value="DAD98692.1"/>
    <property type="molecule type" value="Genomic_DNA"/>
</dbReference>
<dbReference type="PANTHER" id="PTHR10799">
    <property type="entry name" value="SNF2/RAD54 HELICASE FAMILY"/>
    <property type="match status" value="1"/>
</dbReference>
<evidence type="ECO:0000259" key="1">
    <source>
        <dbReference type="PROSITE" id="PS51192"/>
    </source>
</evidence>
<name>A0A8S5NWE0_9CAUD</name>
<evidence type="ECO:0000313" key="2">
    <source>
        <dbReference type="EMBL" id="DAD98692.1"/>
    </source>
</evidence>
<dbReference type="InterPro" id="IPR000330">
    <property type="entry name" value="SNF2_N"/>
</dbReference>
<dbReference type="Pfam" id="PF00271">
    <property type="entry name" value="Helicase_C"/>
    <property type="match status" value="1"/>
</dbReference>
<keyword evidence="2" id="KW-0067">ATP-binding</keyword>
<sequence length="483" mass="55325">MCEKSVIRCRRQSTDAQLRIRRAIVKFNPHPYQKYCIDRVVKQNKLGLFLDMGLGKTIITLSAIYQLKYNYFQVKKVLIIAPKKVAEATWQREAAKWDGVGILRISTVLGPLKKRLQALNTPADIYIINRENVSWLVSYYKNAWPFDMVVVDESSSFKSHRAKRFKDLSNMYNHINRMVLLTGTPSPNGLIDLWAQVYLLDRGQTLGKTYTAFREHYFDPDQRGRDVIYSYKPKANTDDAIMSAIAPLCISMKASDYLDLPPIVYDTVPVVLDAKAKKAYESMERDAVLEVFGADEEITAMSAAALSNKLQQLANGAVYDDERNVHEIHDCKIEAFMELIEQLHGKPALVFYNFKHDCARLKEALAKTDLRVRELKGADEEFDWNTGKIDILLAHPASTAYGLNLQDGGNHVIWFGLNWSLELYQQANKRLHRQGQNEKVIIHHLISVGTRDEDMMEALEKKDEAQEYVLQSLKARIDKYVKG</sequence>
<dbReference type="Gene3D" id="3.40.50.300">
    <property type="entry name" value="P-loop containing nucleotide triphosphate hydrolases"/>
    <property type="match status" value="1"/>
</dbReference>
<dbReference type="GO" id="GO:0005524">
    <property type="term" value="F:ATP binding"/>
    <property type="evidence" value="ECO:0007669"/>
    <property type="project" value="InterPro"/>
</dbReference>
<dbReference type="InterPro" id="IPR027417">
    <property type="entry name" value="P-loop_NTPase"/>
</dbReference>
<keyword evidence="2" id="KW-0547">Nucleotide-binding</keyword>
<dbReference type="InterPro" id="IPR038718">
    <property type="entry name" value="SNF2-like_sf"/>
</dbReference>
<dbReference type="PROSITE" id="PS51192">
    <property type="entry name" value="HELICASE_ATP_BIND_1"/>
    <property type="match status" value="1"/>
</dbReference>
<proteinExistence type="predicted"/>
<keyword evidence="2" id="KW-0378">Hydrolase</keyword>
<feature type="domain" description="Helicase ATP-binding" evidence="1">
    <location>
        <begin position="37"/>
        <end position="203"/>
    </location>
</feature>
<organism evidence="2">
    <name type="scientific">Myoviridae sp. ctPT18</name>
    <dbReference type="NCBI Taxonomy" id="2825098"/>
    <lineage>
        <taxon>Viruses</taxon>
        <taxon>Duplodnaviria</taxon>
        <taxon>Heunggongvirae</taxon>
        <taxon>Uroviricota</taxon>
        <taxon>Caudoviricetes</taxon>
    </lineage>
</organism>
<accession>A0A8S5NWE0</accession>
<reference evidence="2" key="1">
    <citation type="journal article" date="2021" name="Proc. Natl. Acad. Sci. U.S.A.">
        <title>A Catalog of Tens of Thousands of Viruses from Human Metagenomes Reveals Hidden Associations with Chronic Diseases.</title>
        <authorList>
            <person name="Tisza M.J."/>
            <person name="Buck C.B."/>
        </authorList>
    </citation>
    <scope>NUCLEOTIDE SEQUENCE</scope>
    <source>
        <strain evidence="2">CtPT18</strain>
    </source>
</reference>
<dbReference type="Gene3D" id="3.40.50.10810">
    <property type="entry name" value="Tandem AAA-ATPase domain"/>
    <property type="match status" value="1"/>
</dbReference>
<dbReference type="GO" id="GO:0004386">
    <property type="term" value="F:helicase activity"/>
    <property type="evidence" value="ECO:0007669"/>
    <property type="project" value="UniProtKB-KW"/>
</dbReference>
<dbReference type="SMART" id="SM00487">
    <property type="entry name" value="DEXDc"/>
    <property type="match status" value="1"/>
</dbReference>
<dbReference type="InterPro" id="IPR014001">
    <property type="entry name" value="Helicase_ATP-bd"/>
</dbReference>
<dbReference type="Pfam" id="PF00176">
    <property type="entry name" value="SNF2-rel_dom"/>
    <property type="match status" value="1"/>
</dbReference>
<protein>
    <submittedName>
        <fullName evidence="2">Helicase of the snf2 rad54 family</fullName>
    </submittedName>
</protein>
<keyword evidence="2" id="KW-0347">Helicase</keyword>
<dbReference type="InterPro" id="IPR001650">
    <property type="entry name" value="Helicase_C-like"/>
</dbReference>
<dbReference type="SUPFAM" id="SSF52540">
    <property type="entry name" value="P-loop containing nucleoside triphosphate hydrolases"/>
    <property type="match status" value="2"/>
</dbReference>